<proteinExistence type="predicted"/>
<dbReference type="RefSeq" id="WP_188520197.1">
    <property type="nucleotide sequence ID" value="NZ_BMES01000003.1"/>
</dbReference>
<evidence type="ECO:0000313" key="4">
    <source>
        <dbReference type="Proteomes" id="UP000603912"/>
    </source>
</evidence>
<reference evidence="3" key="1">
    <citation type="journal article" date="2014" name="Int. J. Syst. Evol. Microbiol.">
        <title>Complete genome sequence of Corynebacterium casei LMG S-19264T (=DSM 44701T), isolated from a smear-ripened cheese.</title>
        <authorList>
            <consortium name="US DOE Joint Genome Institute (JGI-PGF)"/>
            <person name="Walter F."/>
            <person name="Albersmeier A."/>
            <person name="Kalinowski J."/>
            <person name="Ruckert C."/>
        </authorList>
    </citation>
    <scope>NUCLEOTIDE SEQUENCE</scope>
    <source>
        <strain evidence="3">CGMCC 1.12214</strain>
    </source>
</reference>
<comment type="caution">
    <text evidence="3">The sequence shown here is derived from an EMBL/GenBank/DDBJ whole genome shotgun (WGS) entry which is preliminary data.</text>
</comment>
<evidence type="ECO:0000313" key="3">
    <source>
        <dbReference type="EMBL" id="GGH33744.1"/>
    </source>
</evidence>
<organism evidence="3 4">
    <name type="scientific">Alsobacter metallidurans</name>
    <dbReference type="NCBI Taxonomy" id="340221"/>
    <lineage>
        <taxon>Bacteria</taxon>
        <taxon>Pseudomonadati</taxon>
        <taxon>Pseudomonadota</taxon>
        <taxon>Alphaproteobacteria</taxon>
        <taxon>Hyphomicrobiales</taxon>
        <taxon>Alsobacteraceae</taxon>
        <taxon>Alsobacter</taxon>
    </lineage>
</organism>
<keyword evidence="4" id="KW-1185">Reference proteome</keyword>
<keyword evidence="2" id="KW-0472">Membrane</keyword>
<dbReference type="EMBL" id="BMES01000003">
    <property type="protein sequence ID" value="GGH33744.1"/>
    <property type="molecule type" value="Genomic_DNA"/>
</dbReference>
<keyword evidence="2" id="KW-1133">Transmembrane helix</keyword>
<protein>
    <recommendedName>
        <fullName evidence="5">DUF2628 domain-containing protein</fullName>
    </recommendedName>
</protein>
<evidence type="ECO:0000256" key="1">
    <source>
        <dbReference type="SAM" id="MobiDB-lite"/>
    </source>
</evidence>
<dbReference type="InterPro" id="IPR024399">
    <property type="entry name" value="DUF2628"/>
</dbReference>
<keyword evidence="2" id="KW-0812">Transmembrane</keyword>
<feature type="region of interest" description="Disordered" evidence="1">
    <location>
        <begin position="130"/>
        <end position="166"/>
    </location>
</feature>
<reference evidence="3" key="2">
    <citation type="submission" date="2020-09" db="EMBL/GenBank/DDBJ databases">
        <authorList>
            <person name="Sun Q."/>
            <person name="Zhou Y."/>
        </authorList>
    </citation>
    <scope>NUCLEOTIDE SEQUENCE</scope>
    <source>
        <strain evidence="3">CGMCC 1.12214</strain>
    </source>
</reference>
<dbReference type="AlphaFoldDB" id="A0A917IBM9"/>
<feature type="compositionally biased region" description="Low complexity" evidence="1">
    <location>
        <begin position="130"/>
        <end position="139"/>
    </location>
</feature>
<evidence type="ECO:0008006" key="5">
    <source>
        <dbReference type="Google" id="ProtNLM"/>
    </source>
</evidence>
<name>A0A917IBM9_9HYPH</name>
<gene>
    <name evidence="3" type="ORF">GCM10007036_46620</name>
</gene>
<accession>A0A917IBM9</accession>
<dbReference type="Proteomes" id="UP000603912">
    <property type="component" value="Unassembled WGS sequence"/>
</dbReference>
<sequence>MTTYSVHLPAEAAPGSPEGLDRAILVKDGFHWTALVFPLLWLLFNRLWWAFLAFVVITMAVVFLGRAAGLSETAIATLDILIGLFVAISAPDLKAWGLARRGYAIADVVTGSSADDAERRFFDRWLSRATPAASSARPAGQAPAQGYASRPQPQVLGLFPDSGAVR</sequence>
<feature type="transmembrane region" description="Helical" evidence="2">
    <location>
        <begin position="47"/>
        <end position="68"/>
    </location>
</feature>
<dbReference type="Pfam" id="PF10947">
    <property type="entry name" value="DUF2628"/>
    <property type="match status" value="1"/>
</dbReference>
<evidence type="ECO:0000256" key="2">
    <source>
        <dbReference type="SAM" id="Phobius"/>
    </source>
</evidence>